<dbReference type="Pfam" id="PF17932">
    <property type="entry name" value="TetR_C_24"/>
    <property type="match status" value="1"/>
</dbReference>
<keyword evidence="1" id="KW-0805">Transcription regulation</keyword>
<feature type="domain" description="HTH tetR-type" evidence="5">
    <location>
        <begin position="16"/>
        <end position="76"/>
    </location>
</feature>
<name>A0ABP5BH98_9MICO</name>
<evidence type="ECO:0000259" key="5">
    <source>
        <dbReference type="PROSITE" id="PS50977"/>
    </source>
</evidence>
<comment type="caution">
    <text evidence="6">The sequence shown here is derived from an EMBL/GenBank/DDBJ whole genome shotgun (WGS) entry which is preliminary data.</text>
</comment>
<dbReference type="Gene3D" id="1.10.10.60">
    <property type="entry name" value="Homeodomain-like"/>
    <property type="match status" value="1"/>
</dbReference>
<keyword evidence="2 4" id="KW-0238">DNA-binding</keyword>
<evidence type="ECO:0000313" key="7">
    <source>
        <dbReference type="Proteomes" id="UP001499933"/>
    </source>
</evidence>
<dbReference type="InterPro" id="IPR009057">
    <property type="entry name" value="Homeodomain-like_sf"/>
</dbReference>
<dbReference type="InterPro" id="IPR050109">
    <property type="entry name" value="HTH-type_TetR-like_transc_reg"/>
</dbReference>
<evidence type="ECO:0000256" key="1">
    <source>
        <dbReference type="ARBA" id="ARBA00023015"/>
    </source>
</evidence>
<keyword evidence="3" id="KW-0804">Transcription</keyword>
<evidence type="ECO:0000256" key="3">
    <source>
        <dbReference type="ARBA" id="ARBA00023163"/>
    </source>
</evidence>
<sequence length="202" mass="22236">MTTVEPPAARRRGRPGYDRDEVLAAAVTLFNEQGYDATSVSDLAARLGLTKSAMYHHFASKEQLLERALGEALDGLEGVLAQPGAQQGSASERLHFVLRAAVEVLLDRLPYVTLLLRVRGNSDIERAALARRRSFDHQMASLVREAQASGSVRPDVDSAIVTRLIFGMLNSTIEWYRPSGPKDRDALTHDILTVAFDGIRPR</sequence>
<feature type="DNA-binding region" description="H-T-H motif" evidence="4">
    <location>
        <begin position="39"/>
        <end position="58"/>
    </location>
</feature>
<protein>
    <submittedName>
        <fullName evidence="6">TetR/AcrR family transcriptional regulator</fullName>
    </submittedName>
</protein>
<dbReference type="Gene3D" id="1.10.357.10">
    <property type="entry name" value="Tetracycline Repressor, domain 2"/>
    <property type="match status" value="1"/>
</dbReference>
<dbReference type="InterPro" id="IPR001647">
    <property type="entry name" value="HTH_TetR"/>
</dbReference>
<gene>
    <name evidence="6" type="ORF">GCM10009776_00280</name>
</gene>
<keyword evidence="7" id="KW-1185">Reference proteome</keyword>
<accession>A0ABP5BH98</accession>
<dbReference type="PROSITE" id="PS50977">
    <property type="entry name" value="HTH_TETR_2"/>
    <property type="match status" value="1"/>
</dbReference>
<dbReference type="InterPro" id="IPR041490">
    <property type="entry name" value="KstR2_TetR_C"/>
</dbReference>
<proteinExistence type="predicted"/>
<dbReference type="SUPFAM" id="SSF46689">
    <property type="entry name" value="Homeodomain-like"/>
    <property type="match status" value="1"/>
</dbReference>
<dbReference type="EMBL" id="BAAAOG010000001">
    <property type="protein sequence ID" value="GAA1942452.1"/>
    <property type="molecule type" value="Genomic_DNA"/>
</dbReference>
<dbReference type="PANTHER" id="PTHR30055:SF234">
    <property type="entry name" value="HTH-TYPE TRANSCRIPTIONAL REGULATOR BETI"/>
    <property type="match status" value="1"/>
</dbReference>
<dbReference type="SUPFAM" id="SSF48498">
    <property type="entry name" value="Tetracyclin repressor-like, C-terminal domain"/>
    <property type="match status" value="1"/>
</dbReference>
<evidence type="ECO:0000256" key="4">
    <source>
        <dbReference type="PROSITE-ProRule" id="PRU00335"/>
    </source>
</evidence>
<dbReference type="Proteomes" id="UP001499933">
    <property type="component" value="Unassembled WGS sequence"/>
</dbReference>
<evidence type="ECO:0000256" key="2">
    <source>
        <dbReference type="ARBA" id="ARBA00023125"/>
    </source>
</evidence>
<reference evidence="7" key="1">
    <citation type="journal article" date="2019" name="Int. J. Syst. Evol. Microbiol.">
        <title>The Global Catalogue of Microorganisms (GCM) 10K type strain sequencing project: providing services to taxonomists for standard genome sequencing and annotation.</title>
        <authorList>
            <consortium name="The Broad Institute Genomics Platform"/>
            <consortium name="The Broad Institute Genome Sequencing Center for Infectious Disease"/>
            <person name="Wu L."/>
            <person name="Ma J."/>
        </authorList>
    </citation>
    <scope>NUCLEOTIDE SEQUENCE [LARGE SCALE GENOMIC DNA]</scope>
    <source>
        <strain evidence="7">JCM 14901</strain>
    </source>
</reference>
<dbReference type="Pfam" id="PF00440">
    <property type="entry name" value="TetR_N"/>
    <property type="match status" value="1"/>
</dbReference>
<dbReference type="PANTHER" id="PTHR30055">
    <property type="entry name" value="HTH-TYPE TRANSCRIPTIONAL REGULATOR RUTR"/>
    <property type="match status" value="1"/>
</dbReference>
<evidence type="ECO:0000313" key="6">
    <source>
        <dbReference type="EMBL" id="GAA1942452.1"/>
    </source>
</evidence>
<dbReference type="RefSeq" id="WP_344089928.1">
    <property type="nucleotide sequence ID" value="NZ_BAAAOG010000001.1"/>
</dbReference>
<dbReference type="InterPro" id="IPR036271">
    <property type="entry name" value="Tet_transcr_reg_TetR-rel_C_sf"/>
</dbReference>
<organism evidence="6 7">
    <name type="scientific">Microbacterium deminutum</name>
    <dbReference type="NCBI Taxonomy" id="344164"/>
    <lineage>
        <taxon>Bacteria</taxon>
        <taxon>Bacillati</taxon>
        <taxon>Actinomycetota</taxon>
        <taxon>Actinomycetes</taxon>
        <taxon>Micrococcales</taxon>
        <taxon>Microbacteriaceae</taxon>
        <taxon>Microbacterium</taxon>
    </lineage>
</organism>
<dbReference type="PRINTS" id="PR00455">
    <property type="entry name" value="HTHTETR"/>
</dbReference>